<accession>A0ABR9CJD0</accession>
<dbReference type="Pfam" id="PF21880">
    <property type="entry name" value="DUF6916"/>
    <property type="match status" value="1"/>
</dbReference>
<keyword evidence="3" id="KW-1185">Reference proteome</keyword>
<evidence type="ECO:0000313" key="3">
    <source>
        <dbReference type="Proteomes" id="UP000632063"/>
    </source>
</evidence>
<comment type="caution">
    <text evidence="2">The sequence shown here is derived from an EMBL/GenBank/DDBJ whole genome shotgun (WGS) entry which is preliminary data.</text>
</comment>
<reference evidence="2 3" key="2">
    <citation type="journal article" date="2021" name="Int. J. Syst. Evol. Microbiol.">
        <title>Roseibium litorale sp. nov., isolated from a tidal flat sediment and proposal for the reclassification of Labrenzia polysiphoniae as Roseibium polysiphoniae comb. nov.</title>
        <authorList>
            <person name="Liu Y."/>
            <person name="Pei T."/>
            <person name="Du J."/>
            <person name="Chao M."/>
            <person name="Deng M.R."/>
            <person name="Zhu H."/>
        </authorList>
    </citation>
    <scope>NUCLEOTIDE SEQUENCE [LARGE SCALE GENOMIC DNA]</scope>
    <source>
        <strain evidence="2 3">4C16A</strain>
    </source>
</reference>
<evidence type="ECO:0000259" key="1">
    <source>
        <dbReference type="Pfam" id="PF21880"/>
    </source>
</evidence>
<organism evidence="2 3">
    <name type="scientific">Roseibium litorale</name>
    <dbReference type="NCBI Taxonomy" id="2803841"/>
    <lineage>
        <taxon>Bacteria</taxon>
        <taxon>Pseudomonadati</taxon>
        <taxon>Pseudomonadota</taxon>
        <taxon>Alphaproteobacteria</taxon>
        <taxon>Hyphomicrobiales</taxon>
        <taxon>Stappiaceae</taxon>
        <taxon>Roseibium</taxon>
    </lineage>
</organism>
<protein>
    <recommendedName>
        <fullName evidence="1">DUF6916 domain-containing protein</fullName>
    </recommendedName>
</protein>
<dbReference type="InterPro" id="IPR054209">
    <property type="entry name" value="DUF6916"/>
</dbReference>
<name>A0ABR9CJD0_9HYPH</name>
<dbReference type="EMBL" id="JACYXI010000002">
    <property type="protein sequence ID" value="MBD8890940.1"/>
    <property type="molecule type" value="Genomic_DNA"/>
</dbReference>
<gene>
    <name evidence="2" type="ORF">IG616_05245</name>
</gene>
<sequence length="97" mass="10711">MRTLEQLTIDDFKPVEGEVFSVSAGNEAVDLMLVEVKAMGSGLREGGAFSLLWQGPSDPFLPQSIYRFGHDGLGQHDFFVVPVAEKNVGFQYEVIFT</sequence>
<feature type="domain" description="DUF6916" evidence="1">
    <location>
        <begin position="7"/>
        <end position="96"/>
    </location>
</feature>
<proteinExistence type="predicted"/>
<dbReference type="Proteomes" id="UP000632063">
    <property type="component" value="Unassembled WGS sequence"/>
</dbReference>
<evidence type="ECO:0000313" key="2">
    <source>
        <dbReference type="EMBL" id="MBD8890940.1"/>
    </source>
</evidence>
<dbReference type="RefSeq" id="WP_192147078.1">
    <property type="nucleotide sequence ID" value="NZ_JACYXI010000002.1"/>
</dbReference>
<reference evidence="3" key="1">
    <citation type="submission" date="2020-09" db="EMBL/GenBank/DDBJ databases">
        <title>The genome sequence of strain Labrenzia suaedae 4C16A.</title>
        <authorList>
            <person name="Liu Y."/>
        </authorList>
    </citation>
    <scope>NUCLEOTIDE SEQUENCE [LARGE SCALE GENOMIC DNA]</scope>
    <source>
        <strain evidence="3">4C16A</strain>
    </source>
</reference>